<dbReference type="AlphaFoldDB" id="A0A251RQ12"/>
<dbReference type="EMBL" id="CM007906">
    <property type="protein sequence ID" value="OTF86442.1"/>
    <property type="molecule type" value="Genomic_DNA"/>
</dbReference>
<keyword evidence="3" id="KW-1185">Reference proteome</keyword>
<dbReference type="Proteomes" id="UP000215914">
    <property type="component" value="Chromosome 17"/>
</dbReference>
<evidence type="ECO:0000259" key="1">
    <source>
        <dbReference type="Pfam" id="PF02338"/>
    </source>
</evidence>
<reference evidence="3" key="1">
    <citation type="journal article" date="2017" name="Nature">
        <title>The sunflower genome provides insights into oil metabolism, flowering and Asterid evolution.</title>
        <authorList>
            <person name="Badouin H."/>
            <person name="Gouzy J."/>
            <person name="Grassa C.J."/>
            <person name="Murat F."/>
            <person name="Staton S.E."/>
            <person name="Cottret L."/>
            <person name="Lelandais-Briere C."/>
            <person name="Owens G.L."/>
            <person name="Carrere S."/>
            <person name="Mayjonade B."/>
            <person name="Legrand L."/>
            <person name="Gill N."/>
            <person name="Kane N.C."/>
            <person name="Bowers J.E."/>
            <person name="Hubner S."/>
            <person name="Bellec A."/>
            <person name="Berard A."/>
            <person name="Berges H."/>
            <person name="Blanchet N."/>
            <person name="Boniface M.C."/>
            <person name="Brunel D."/>
            <person name="Catrice O."/>
            <person name="Chaidir N."/>
            <person name="Claudel C."/>
            <person name="Donnadieu C."/>
            <person name="Faraut T."/>
            <person name="Fievet G."/>
            <person name="Helmstetter N."/>
            <person name="King M."/>
            <person name="Knapp S.J."/>
            <person name="Lai Z."/>
            <person name="Le Paslier M.C."/>
            <person name="Lippi Y."/>
            <person name="Lorenzon L."/>
            <person name="Mandel J.R."/>
            <person name="Marage G."/>
            <person name="Marchand G."/>
            <person name="Marquand E."/>
            <person name="Bret-Mestries E."/>
            <person name="Morien E."/>
            <person name="Nambeesan S."/>
            <person name="Nguyen T."/>
            <person name="Pegot-Espagnet P."/>
            <person name="Pouilly N."/>
            <person name="Raftis F."/>
            <person name="Sallet E."/>
            <person name="Schiex T."/>
            <person name="Thomas J."/>
            <person name="Vandecasteele C."/>
            <person name="Vares D."/>
            <person name="Vear F."/>
            <person name="Vautrin S."/>
            <person name="Crespi M."/>
            <person name="Mangin B."/>
            <person name="Burke J.M."/>
            <person name="Salse J."/>
            <person name="Munos S."/>
            <person name="Vincourt P."/>
            <person name="Rieseberg L.H."/>
            <person name="Langlade N.B."/>
        </authorList>
    </citation>
    <scope>NUCLEOTIDE SEQUENCE [LARGE SCALE GENOMIC DNA]</scope>
    <source>
        <strain evidence="3">cv. SF193</strain>
    </source>
</reference>
<proteinExistence type="predicted"/>
<dbReference type="InterPro" id="IPR003323">
    <property type="entry name" value="OTU_dom"/>
</dbReference>
<organism evidence="2 3">
    <name type="scientific">Helianthus annuus</name>
    <name type="common">Common sunflower</name>
    <dbReference type="NCBI Taxonomy" id="4232"/>
    <lineage>
        <taxon>Eukaryota</taxon>
        <taxon>Viridiplantae</taxon>
        <taxon>Streptophyta</taxon>
        <taxon>Embryophyta</taxon>
        <taxon>Tracheophyta</taxon>
        <taxon>Spermatophyta</taxon>
        <taxon>Magnoliopsida</taxon>
        <taxon>eudicotyledons</taxon>
        <taxon>Gunneridae</taxon>
        <taxon>Pentapetalae</taxon>
        <taxon>asterids</taxon>
        <taxon>campanulids</taxon>
        <taxon>Asterales</taxon>
        <taxon>Asteraceae</taxon>
        <taxon>Asteroideae</taxon>
        <taxon>Heliantheae alliance</taxon>
        <taxon>Heliantheae</taxon>
        <taxon>Helianthus</taxon>
    </lineage>
</organism>
<feature type="domain" description="OTU" evidence="1">
    <location>
        <begin position="33"/>
        <end position="84"/>
    </location>
</feature>
<gene>
    <name evidence="2" type="ORF">HannXRQ_Chr17g0550831</name>
</gene>
<accession>A0A251RQ12</accession>
<dbReference type="Pfam" id="PF02338">
    <property type="entry name" value="OTU"/>
    <property type="match status" value="1"/>
</dbReference>
<sequence>MGMIAQRVSDGGCRVLGVIPKALVPLELSGITGDGRCMFQSVVHGACLRVGKPVPKENVTRELADDLRTKVVKELIKRRTETEW</sequence>
<name>A0A251RQ12_HELAN</name>
<dbReference type="GO" id="GO:0004843">
    <property type="term" value="F:cysteine-type deubiquitinase activity"/>
    <property type="evidence" value="ECO:0000318"/>
    <property type="project" value="GO_Central"/>
</dbReference>
<evidence type="ECO:0000313" key="3">
    <source>
        <dbReference type="Proteomes" id="UP000215914"/>
    </source>
</evidence>
<dbReference type="InParanoid" id="A0A251RQ12"/>
<dbReference type="STRING" id="4232.A0A251RQ12"/>
<protein>
    <recommendedName>
        <fullName evidence="1">OTU domain-containing protein</fullName>
    </recommendedName>
</protein>
<evidence type="ECO:0000313" key="2">
    <source>
        <dbReference type="EMBL" id="OTF86442.1"/>
    </source>
</evidence>